<reference evidence="1" key="2">
    <citation type="submission" date="2020-06" db="EMBL/GenBank/DDBJ databases">
        <title>Whole Genome Sequence of Bradyrhizobium sp. Strain 323S2.</title>
        <authorList>
            <person name="Bromfield E.S.P."/>
        </authorList>
    </citation>
    <scope>NUCLEOTIDE SEQUENCE [LARGE SCALE GENOMIC DNA]</scope>
    <source>
        <strain evidence="1">323S2</strain>
    </source>
</reference>
<evidence type="ECO:0000313" key="3">
    <source>
        <dbReference type="Proteomes" id="UP000564836"/>
    </source>
</evidence>
<dbReference type="EMBL" id="JACBFH010000004">
    <property type="protein sequence ID" value="NYY96630.1"/>
    <property type="molecule type" value="Genomic_DNA"/>
</dbReference>
<evidence type="ECO:0000313" key="2">
    <source>
        <dbReference type="EMBL" id="UGX89540.1"/>
    </source>
</evidence>
<geneLocation type="plasmid" evidence="2 3">
    <name>pBb323S2a</name>
</geneLocation>
<dbReference type="RefSeq" id="WP_166354009.1">
    <property type="nucleotide sequence ID" value="NZ_CP049700.1"/>
</dbReference>
<dbReference type="AlphaFoldDB" id="A0A7Z0QNP3"/>
<proteinExistence type="predicted"/>
<organism evidence="1">
    <name type="scientific">Bradyrhizobium barranii subsp. barranii</name>
    <dbReference type="NCBI Taxonomy" id="2823807"/>
    <lineage>
        <taxon>Bacteria</taxon>
        <taxon>Pseudomonadati</taxon>
        <taxon>Pseudomonadota</taxon>
        <taxon>Alphaproteobacteria</taxon>
        <taxon>Hyphomicrobiales</taxon>
        <taxon>Nitrobacteraceae</taxon>
        <taxon>Bradyrhizobium</taxon>
        <taxon>Bradyrhizobium barranii</taxon>
    </lineage>
</organism>
<accession>A0A7Z0QNP3</accession>
<dbReference type="EMBL" id="CP088278">
    <property type="protein sequence ID" value="UGX89540.1"/>
    <property type="molecule type" value="Genomic_DNA"/>
</dbReference>
<gene>
    <name evidence="2" type="ORF">G6321_00001870</name>
    <name evidence="1" type="ORF">G6321_52750</name>
</gene>
<name>A0A7Z0QNP3_9BRAD</name>
<keyword evidence="2" id="KW-0614">Plasmid</keyword>
<reference evidence="2 3" key="1">
    <citation type="journal article" date="2017" name="Syst. Appl. Microbiol.">
        <title>Soybeans inoculated with root zone soils of Canadian native legumes harbour diverse and novel Bradyrhizobium spp. that possess agricultural potential.</title>
        <authorList>
            <person name="Bromfield E.S.P."/>
            <person name="Cloutier S."/>
            <person name="Tambong J.T."/>
            <person name="Tran Thi T.V."/>
        </authorList>
    </citation>
    <scope>NUCLEOTIDE SEQUENCE [LARGE SCALE GENOMIC DNA]</scope>
    <source>
        <strain evidence="2 3">323S2</strain>
    </source>
</reference>
<reference evidence="2 3" key="3">
    <citation type="journal article" date="2022" name="Int. J. Syst. Evol. Microbiol.">
        <title>Strains of Bradyrhizobium barranii sp. nov. associated with legumes native to Canada are symbionts of soybeans and belong to different subspecies (subsp. barranii subsp. nov. and subsp. apii subsp. nov.) and symbiovars (sv. glycinearum and sv. septentrionale).</title>
        <authorList>
            <person name="Bromfield E.S.P."/>
            <person name="Cloutier S."/>
            <person name="Wasai-Hara S."/>
            <person name="Minamisawa K."/>
        </authorList>
    </citation>
    <scope>NUCLEOTIDE SEQUENCE [LARGE SCALE GENOMIC DNA]</scope>
    <source>
        <strain evidence="3">323S2</strain>
        <plasmid evidence="2 3">pBb323S2a</plasmid>
    </source>
</reference>
<evidence type="ECO:0000313" key="1">
    <source>
        <dbReference type="EMBL" id="NYY96630.1"/>
    </source>
</evidence>
<protein>
    <submittedName>
        <fullName evidence="1">Uncharacterized protein</fullName>
    </submittedName>
</protein>
<sequence>MDCGNLLPRLYGGSDGRPVIHDKNKRSPVGRFFFRATDAFGQGELLYTPPALISIIGAYQSSLTTVAWLTMLWTLIAIGRPFERLIAAWKHWQAEKARVITSPTVGIIERIDHPNIVRVRLSRHSSWKPGMLHTAAMSNGDQHYVMALFAQVQGLDVMGTGLCVAELQDRIVLAEGDVIQSHSPRRQRSS</sequence>
<dbReference type="Proteomes" id="UP000564836">
    <property type="component" value="Plasmid pBb323S2a"/>
</dbReference>